<reference evidence="4 5" key="1">
    <citation type="submission" date="2017-07" db="EMBL/GenBank/DDBJ databases">
        <title>Paenibacillus herberti R33 genome sequencing and assembly.</title>
        <authorList>
            <person name="Su W."/>
        </authorList>
    </citation>
    <scope>NUCLEOTIDE SEQUENCE [LARGE SCALE GENOMIC DNA]</scope>
    <source>
        <strain evidence="4 5">R33</strain>
    </source>
</reference>
<dbReference type="EMBL" id="NMUQ01000001">
    <property type="protein sequence ID" value="OXM16967.1"/>
    <property type="molecule type" value="Genomic_DNA"/>
</dbReference>
<feature type="domain" description="F5/8 type C" evidence="3">
    <location>
        <begin position="198"/>
        <end position="357"/>
    </location>
</feature>
<dbReference type="InterPro" id="IPR051941">
    <property type="entry name" value="BG_Antigen-Binding_Lectin"/>
</dbReference>
<evidence type="ECO:0000313" key="4">
    <source>
        <dbReference type="EMBL" id="OXM16967.1"/>
    </source>
</evidence>
<feature type="region of interest" description="Disordered" evidence="1">
    <location>
        <begin position="66"/>
        <end position="87"/>
    </location>
</feature>
<proteinExistence type="predicted"/>
<dbReference type="Pfam" id="PF02368">
    <property type="entry name" value="Big_2"/>
    <property type="match status" value="1"/>
</dbReference>
<feature type="domain" description="F5/8 type C" evidence="3">
    <location>
        <begin position="38"/>
        <end position="191"/>
    </location>
</feature>
<dbReference type="SUPFAM" id="SSF51445">
    <property type="entry name" value="(Trans)glycosidases"/>
    <property type="match status" value="1"/>
</dbReference>
<dbReference type="Gene3D" id="3.20.20.80">
    <property type="entry name" value="Glycosidases"/>
    <property type="match status" value="1"/>
</dbReference>
<dbReference type="PROSITE" id="PS50022">
    <property type="entry name" value="FA58C_3"/>
    <property type="match status" value="3"/>
</dbReference>
<dbReference type="SUPFAM" id="SSF49373">
    <property type="entry name" value="Invasin/intimin cell-adhesion fragments"/>
    <property type="match status" value="1"/>
</dbReference>
<dbReference type="InterPro" id="IPR008964">
    <property type="entry name" value="Invasin/intimin_cell_adhesion"/>
</dbReference>
<dbReference type="Pfam" id="PF20578">
    <property type="entry name" value="aBig_2"/>
    <property type="match status" value="1"/>
</dbReference>
<organism evidence="4 5">
    <name type="scientific">Paenibacillus herberti</name>
    <dbReference type="NCBI Taxonomy" id="1619309"/>
    <lineage>
        <taxon>Bacteria</taxon>
        <taxon>Bacillati</taxon>
        <taxon>Bacillota</taxon>
        <taxon>Bacilli</taxon>
        <taxon>Bacillales</taxon>
        <taxon>Paenibacillaceae</taxon>
        <taxon>Paenibacillus</taxon>
    </lineage>
</organism>
<dbReference type="Gene3D" id="2.60.120.260">
    <property type="entry name" value="Galactose-binding domain-like"/>
    <property type="match status" value="3"/>
</dbReference>
<protein>
    <recommendedName>
        <fullName evidence="3">F5/8 type C domain-containing protein</fullName>
    </recommendedName>
</protein>
<keyword evidence="2" id="KW-0732">Signal</keyword>
<dbReference type="InterPro" id="IPR017853">
    <property type="entry name" value="GH"/>
</dbReference>
<evidence type="ECO:0000256" key="2">
    <source>
        <dbReference type="SAM" id="SignalP"/>
    </source>
</evidence>
<dbReference type="InterPro" id="IPR046780">
    <property type="entry name" value="aBig_2"/>
</dbReference>
<dbReference type="InterPro" id="IPR000421">
    <property type="entry name" value="FA58C"/>
</dbReference>
<keyword evidence="5" id="KW-1185">Reference proteome</keyword>
<name>A0A229P4G1_9BACL</name>
<evidence type="ECO:0000313" key="5">
    <source>
        <dbReference type="Proteomes" id="UP000215145"/>
    </source>
</evidence>
<comment type="caution">
    <text evidence="4">The sequence shown here is derived from an EMBL/GenBank/DDBJ whole genome shotgun (WGS) entry which is preliminary data.</text>
</comment>
<evidence type="ECO:0000256" key="1">
    <source>
        <dbReference type="SAM" id="MobiDB-lite"/>
    </source>
</evidence>
<dbReference type="Gene3D" id="2.60.40.1080">
    <property type="match status" value="1"/>
</dbReference>
<dbReference type="InterPro" id="IPR008979">
    <property type="entry name" value="Galactose-bd-like_sf"/>
</dbReference>
<dbReference type="PANTHER" id="PTHR45713:SF6">
    <property type="entry name" value="F5_8 TYPE C DOMAIN-CONTAINING PROTEIN"/>
    <property type="match status" value="1"/>
</dbReference>
<feature type="domain" description="F5/8 type C" evidence="3">
    <location>
        <begin position="855"/>
        <end position="1011"/>
    </location>
</feature>
<accession>A0A229P4G1</accession>
<dbReference type="PANTHER" id="PTHR45713">
    <property type="entry name" value="FTP DOMAIN-CONTAINING PROTEIN"/>
    <property type="match status" value="1"/>
</dbReference>
<feature type="compositionally biased region" description="Polar residues" evidence="1">
    <location>
        <begin position="72"/>
        <end position="87"/>
    </location>
</feature>
<gene>
    <name evidence="4" type="ORF">CGZ75_10105</name>
</gene>
<feature type="chain" id="PRO_5013189411" description="F5/8 type C domain-containing protein" evidence="2">
    <location>
        <begin position="29"/>
        <end position="1297"/>
    </location>
</feature>
<dbReference type="InterPro" id="IPR003343">
    <property type="entry name" value="Big_2"/>
</dbReference>
<dbReference type="OrthoDB" id="2482413at2"/>
<sequence>MKKRAVLSMLLTVALVFGAVSPFGTSRAAAEELAVVTEGQTNLALGKSVSVSSSYVGSGWSPERAVDGKRTGINTASGDKGWTSTPASNPGTEWLALDLGASYSIDKVVLWPRNDEGQNIGMGFPVSFNIKVSSDNTNWTTVANATNYPAPTSGGAQTFSFSAANARYVKVEGTVLSKDVYQMYVMQLAEVEVNQVPTVQTNLALNKTIEASSSYIGSGWRPELAVDGVKIGSNTATGDKGWTSQPKSTAPASEWIMVDLGYVDRIDKVVLWPRNDEGQHIGSGFPLDFTVKTSTDKTTWTTVATKTDYPAPTQGGGQAIGFNSAYARYVKVEATELSKDDFNTYAMQLAEFEVLQAISQLTDQEAVDAGHQWLTLTGTTNIYTNMTLPTFSMENTQVTWASSHPAYLRGDGKLMNRPAWNAGALTVTLTATVKKGTASKTKDFPVTLKPYPNVAPVAPNTFKVAVFWPPTKDYVNAQQYDYLQEANVNFIEVVETGDLSSIEINDRMLDLAGERNMKVSVTNTEDLSSVSDHEVEEFVNHFKPHPATGGYFIRDEPVALKDFHDSARLYKKVKAMDPTRLAHLNLLPGSDHWATWTGLVGAENIEYLTFDSYPFGINGMGQDFYYLLDRIRKIGLKNNYKTAGYLQSVGIENRLIRPTPEIIRYEVYLNLAYGLKKLTWFTWWTPTGRGEPFTTAIITADGQKTDLFEPVKGMNSVMLKLGTTLLNLDAKDVYHYGQIPENTEQLPSSFYFQPVSAPNSGDDMVVSNFVHKETGRRYVMVVNKSMTASKNFTFAINPNTDINAVTEVSNQTGAEVATNFNPATSQLSASFLPGEGRLYAMPDTFIRHYPAQADVSQLTNPSPDNLAFGKKAVGSSDTGVEWGWNAPFAIDGKRNSTQASYGWSNSLDLGVNHTEWISIDLGSTGQIGAVSLFPRMDQGHEGTGFPVDFNIQVSNDNVNWTTVHTTQNYTEKPATRRNITFPSVNARYVKVEATGLGRDNYNNFRIQFAEVEVYKDAAGFSNLRAKQLPSDLYVGAQSTLTLGRLQTDGTLQAISGQATFSSSNASVATVNAQGVVTGVAAGTATIAVTVPGVSGGTETKNFPVTVRQSAAPWSVSFIGGADGKADVQPNGSYRIEATGSGIGQSSEQFVYVNKAVSNTTPVTLTSGIQSLRYAGTGAAGLSGKTGIMIRSASTTPQPASVLLSVNAEGRTELSYRNASGTITTIAGDYVKLPVELRLEKQGNTVTGYYKKGTAWVPIKSNAAQSSVTVSFTGTLTGGLASYSGVAGAFSDTVASIS</sequence>
<dbReference type="Pfam" id="PF00754">
    <property type="entry name" value="F5_F8_type_C"/>
    <property type="match status" value="3"/>
</dbReference>
<dbReference type="Proteomes" id="UP000215145">
    <property type="component" value="Unassembled WGS sequence"/>
</dbReference>
<evidence type="ECO:0000259" key="3">
    <source>
        <dbReference type="PROSITE" id="PS50022"/>
    </source>
</evidence>
<dbReference type="RefSeq" id="WP_089524048.1">
    <property type="nucleotide sequence ID" value="NZ_NMUQ01000001.1"/>
</dbReference>
<dbReference type="SUPFAM" id="SSF49785">
    <property type="entry name" value="Galactose-binding domain-like"/>
    <property type="match status" value="3"/>
</dbReference>
<feature type="signal peptide" evidence="2">
    <location>
        <begin position="1"/>
        <end position="28"/>
    </location>
</feature>